<dbReference type="WBParaSite" id="RSKR_0000880000.1">
    <property type="protein sequence ID" value="RSKR_0000880000.1"/>
    <property type="gene ID" value="RSKR_0000880000"/>
</dbReference>
<reference evidence="2" key="1">
    <citation type="submission" date="2016-11" db="UniProtKB">
        <authorList>
            <consortium name="WormBaseParasite"/>
        </authorList>
    </citation>
    <scope>IDENTIFICATION</scope>
    <source>
        <strain evidence="2">KR3021</strain>
    </source>
</reference>
<evidence type="ECO:0000313" key="2">
    <source>
        <dbReference type="WBParaSite" id="RSKR_0000880000.1"/>
    </source>
</evidence>
<sequence length="361" mass="41736">MFRLPPLPSLRDFIYMYRLKAKKILSQNYLMDMNLTRKIARKAGVTENSHVIEIGPGPGGITRAILERNCRSLNVIELDSRFIPPLQHVAEAAEGRMKIHRQDILKTDIADVWKDYENEKSEWLDDRKINNFHIIGNLPFNIASPLIIKYLRDMSYRRGAWKFGRVPLTLTFQAEVARRICSPVDTDDRSRISIVSQYISEPEYIFEIPGGCFVPAPKVNVGVVKFVPRIEPLIPCSFEVVEKVARHIFHYRQKNIIKCIKTFYPEELSKDLANSLLEKCGISSRAVSYQLGMQEFSDICQVYEKQCLEIPGLFIYDYTRVKDTLESLQSKENLFPPLLHNSYNLLEKDGISFKESKILIN</sequence>
<accession>A0AC35U7A1</accession>
<evidence type="ECO:0000313" key="1">
    <source>
        <dbReference type="Proteomes" id="UP000095286"/>
    </source>
</evidence>
<protein>
    <submittedName>
        <fullName evidence="2">rRNA adenine N(6)-methyltransferase</fullName>
    </submittedName>
</protein>
<dbReference type="Proteomes" id="UP000095286">
    <property type="component" value="Unplaced"/>
</dbReference>
<organism evidence="1 2">
    <name type="scientific">Rhabditophanes sp. KR3021</name>
    <dbReference type="NCBI Taxonomy" id="114890"/>
    <lineage>
        <taxon>Eukaryota</taxon>
        <taxon>Metazoa</taxon>
        <taxon>Ecdysozoa</taxon>
        <taxon>Nematoda</taxon>
        <taxon>Chromadorea</taxon>
        <taxon>Rhabditida</taxon>
        <taxon>Tylenchina</taxon>
        <taxon>Panagrolaimomorpha</taxon>
        <taxon>Strongyloidoidea</taxon>
        <taxon>Alloionematidae</taxon>
        <taxon>Rhabditophanes</taxon>
    </lineage>
</organism>
<name>A0AC35U7A1_9BILA</name>
<proteinExistence type="predicted"/>